<sequence>MKVFNPWITSGAGYPINSAAVRDAAALRMLCRPGTESWSSPRTLPLQVIRAVDEAASSATRSIFKSHSAPSP</sequence>
<dbReference type="EMBL" id="CAEZWY010000121">
    <property type="protein sequence ID" value="CAB4676648.1"/>
    <property type="molecule type" value="Genomic_DNA"/>
</dbReference>
<organism evidence="1">
    <name type="scientific">freshwater metagenome</name>
    <dbReference type="NCBI Taxonomy" id="449393"/>
    <lineage>
        <taxon>unclassified sequences</taxon>
        <taxon>metagenomes</taxon>
        <taxon>ecological metagenomes</taxon>
    </lineage>
</organism>
<reference evidence="1" key="1">
    <citation type="submission" date="2020-05" db="EMBL/GenBank/DDBJ databases">
        <authorList>
            <person name="Chiriac C."/>
            <person name="Salcher M."/>
            <person name="Ghai R."/>
            <person name="Kavagutti S V."/>
        </authorList>
    </citation>
    <scope>NUCLEOTIDE SEQUENCE</scope>
</reference>
<proteinExistence type="predicted"/>
<accession>A0A6J6MUB3</accession>
<evidence type="ECO:0000313" key="1">
    <source>
        <dbReference type="EMBL" id="CAB4676648.1"/>
    </source>
</evidence>
<gene>
    <name evidence="1" type="ORF">UFOPK2312_00901</name>
</gene>
<name>A0A6J6MUB3_9ZZZZ</name>
<dbReference type="AlphaFoldDB" id="A0A6J6MUB3"/>
<protein>
    <submittedName>
        <fullName evidence="1">Unannotated protein</fullName>
    </submittedName>
</protein>